<evidence type="ECO:0000313" key="1">
    <source>
        <dbReference type="EMBL" id="RNL83109.1"/>
    </source>
</evidence>
<comment type="caution">
    <text evidence="1">The sequence shown here is derived from an EMBL/GenBank/DDBJ whole genome shotgun (WGS) entry which is preliminary data.</text>
</comment>
<name>A0A3N0E5Q7_SINP1</name>
<dbReference type="AlphaFoldDB" id="A0A3N0E5Q7"/>
<reference evidence="1 2" key="1">
    <citation type="submission" date="2018-10" db="EMBL/GenBank/DDBJ databases">
        <title>Sinomicrobium pectinilyticum sp. nov., a pectinase-producing bacterium isolated from alkaline and saline soil, and emended description of the genus Sinomicrobium.</title>
        <authorList>
            <person name="Cheng B."/>
            <person name="Li C."/>
            <person name="Lai Q."/>
            <person name="Du M."/>
            <person name="Shao Z."/>
            <person name="Xu P."/>
            <person name="Yang C."/>
        </authorList>
    </citation>
    <scope>NUCLEOTIDE SEQUENCE [LARGE SCALE GENOMIC DNA]</scope>
    <source>
        <strain evidence="1 2">5DNS001</strain>
    </source>
</reference>
<dbReference type="Proteomes" id="UP000267469">
    <property type="component" value="Unassembled WGS sequence"/>
</dbReference>
<organism evidence="1 2">
    <name type="scientific">Sinomicrobium pectinilyticum</name>
    <dbReference type="NCBI Taxonomy" id="1084421"/>
    <lineage>
        <taxon>Bacteria</taxon>
        <taxon>Pseudomonadati</taxon>
        <taxon>Bacteroidota</taxon>
        <taxon>Flavobacteriia</taxon>
        <taxon>Flavobacteriales</taxon>
        <taxon>Flavobacteriaceae</taxon>
        <taxon>Sinomicrobium</taxon>
    </lineage>
</organism>
<dbReference type="EMBL" id="RJTM01000107">
    <property type="protein sequence ID" value="RNL83109.1"/>
    <property type="molecule type" value="Genomic_DNA"/>
</dbReference>
<evidence type="ECO:0000313" key="2">
    <source>
        <dbReference type="Proteomes" id="UP000267469"/>
    </source>
</evidence>
<gene>
    <name evidence="1" type="ORF">ED312_15715</name>
</gene>
<accession>A0A3N0E5Q7</accession>
<proteinExistence type="predicted"/>
<keyword evidence="2" id="KW-1185">Reference proteome</keyword>
<sequence length="175" mass="20087">MVSNTNIFRKIMLVVFLLGVASCNRKSHHKNTVDTAEQEIEKTEEFVIVDFPDTVTVGQGLIQGKLWYNLVSRLDTIRPSNIDKRYVFLHIAIDPKEDFISLEEIKKTEHFIYEDTLGHGYFSFEAVFTKPGNNLLNGVVEDIIIQKGKDKDGNVRMRTNETLISKNVFVKDTIH</sequence>
<protein>
    <submittedName>
        <fullName evidence="1">Uncharacterized protein</fullName>
    </submittedName>
</protein>